<proteinExistence type="predicted"/>
<dbReference type="InterPro" id="IPR009875">
    <property type="entry name" value="PilZ_domain"/>
</dbReference>
<dbReference type="Pfam" id="PF07238">
    <property type="entry name" value="PilZ"/>
    <property type="match status" value="1"/>
</dbReference>
<reference evidence="7" key="1">
    <citation type="journal article" date="2019" name="Int. J. Syst. Evol. Microbiol.">
        <title>The Global Catalogue of Microorganisms (GCM) 10K type strain sequencing project: providing services to taxonomists for standard genome sequencing and annotation.</title>
        <authorList>
            <consortium name="The Broad Institute Genomics Platform"/>
            <consortium name="The Broad Institute Genome Sequencing Center for Infectious Disease"/>
            <person name="Wu L."/>
            <person name="Ma J."/>
        </authorList>
    </citation>
    <scope>NUCLEOTIDE SEQUENCE [LARGE SCALE GENOMIC DNA]</scope>
    <source>
        <strain evidence="7">NBRC 105857</strain>
    </source>
</reference>
<evidence type="ECO:0000256" key="1">
    <source>
        <dbReference type="ARBA" id="ARBA00022636"/>
    </source>
</evidence>
<evidence type="ECO:0000259" key="4">
    <source>
        <dbReference type="Pfam" id="PF07238"/>
    </source>
</evidence>
<evidence type="ECO:0000313" key="7">
    <source>
        <dbReference type="Proteomes" id="UP001156664"/>
    </source>
</evidence>
<gene>
    <name evidence="6" type="ORF">GCM10007875_27540</name>
</gene>
<keyword evidence="3" id="KW-0975">Bacterial flagellum</keyword>
<feature type="domain" description="Type III secretion system flagellar brake protein YcgR PilZN" evidence="5">
    <location>
        <begin position="20"/>
        <end position="126"/>
    </location>
</feature>
<keyword evidence="7" id="KW-1185">Reference proteome</keyword>
<dbReference type="Pfam" id="PF07317">
    <property type="entry name" value="PilZN"/>
    <property type="match status" value="1"/>
</dbReference>
<evidence type="ECO:0000313" key="6">
    <source>
        <dbReference type="EMBL" id="GLR27663.1"/>
    </source>
</evidence>
<evidence type="ECO:0000256" key="2">
    <source>
        <dbReference type="ARBA" id="ARBA00022741"/>
    </source>
</evidence>
<dbReference type="RefSeq" id="WP_284282513.1">
    <property type="nucleotide sequence ID" value="NZ_BSOJ01000032.1"/>
</dbReference>
<dbReference type="Gene3D" id="2.30.110.10">
    <property type="entry name" value="Electron Transport, Fmn-binding Protein, Chain A"/>
    <property type="match status" value="1"/>
</dbReference>
<dbReference type="EMBL" id="BSOJ01000032">
    <property type="protein sequence ID" value="GLR27663.1"/>
    <property type="molecule type" value="Genomic_DNA"/>
</dbReference>
<evidence type="ECO:0000256" key="3">
    <source>
        <dbReference type="ARBA" id="ARBA00023143"/>
    </source>
</evidence>
<dbReference type="InterPro" id="IPR009926">
    <property type="entry name" value="T3SS_YcgR_PilZN"/>
</dbReference>
<dbReference type="Gene3D" id="2.40.10.220">
    <property type="entry name" value="predicted glycosyltransferase like domains"/>
    <property type="match status" value="1"/>
</dbReference>
<feature type="domain" description="PilZ" evidence="4">
    <location>
        <begin position="128"/>
        <end position="238"/>
    </location>
</feature>
<protein>
    <recommendedName>
        <fullName evidence="8">Flagellar brake protein YcgR</fullName>
    </recommendedName>
</protein>
<organism evidence="6 7">
    <name type="scientific">Limnobacter litoralis</name>
    <dbReference type="NCBI Taxonomy" id="481366"/>
    <lineage>
        <taxon>Bacteria</taxon>
        <taxon>Pseudomonadati</taxon>
        <taxon>Pseudomonadota</taxon>
        <taxon>Betaproteobacteria</taxon>
        <taxon>Burkholderiales</taxon>
        <taxon>Burkholderiaceae</taxon>
        <taxon>Limnobacter</taxon>
    </lineage>
</organism>
<evidence type="ECO:0000259" key="5">
    <source>
        <dbReference type="Pfam" id="PF07317"/>
    </source>
</evidence>
<dbReference type="Proteomes" id="UP001156664">
    <property type="component" value="Unassembled WGS sequence"/>
</dbReference>
<accession>A0ABQ5YSN9</accession>
<comment type="caution">
    <text evidence="6">The sequence shown here is derived from an EMBL/GenBank/DDBJ whole genome shotgun (WGS) entry which is preliminary data.</text>
</comment>
<keyword evidence="2" id="KW-0547">Nucleotide-binding</keyword>
<name>A0ABQ5YSN9_9BURK</name>
<keyword evidence="1" id="KW-0973">c-di-GMP</keyword>
<evidence type="ECO:0008006" key="8">
    <source>
        <dbReference type="Google" id="ProtNLM"/>
    </source>
</evidence>
<dbReference type="InterPro" id="IPR012349">
    <property type="entry name" value="Split_barrel_FMN-bd"/>
</dbReference>
<sequence length="252" mass="28969">MMDSSNNLKPELDQATLAEFAVHSPTVVQRLCKAMLSEENELYVFLKGVSDYFVTEILDVRFDEGKIYLGTPYEKRFLNQCTSQTPYWIVAFPEGVKVQFEGKGMENAEFEGVSCLRINVPPSMTRIQRRNYFRIYADAVFRAQVQLEIDTLEQRFELLDFSLAGCGLNVWGHQLAHKAGHVFENVRMSLPENDHTMLLDIVVKNIKPSADSEDSHFYGCEIHLKDHHDEARLQRFLLATERRQRAASSSID</sequence>